<protein>
    <recommendedName>
        <fullName evidence="2">HTH HARE-type domain-containing protein</fullName>
    </recommendedName>
</protein>
<dbReference type="Gene3D" id="3.40.1350.10">
    <property type="match status" value="1"/>
</dbReference>
<dbReference type="PROSITE" id="PS51913">
    <property type="entry name" value="HTH_HARE"/>
    <property type="match status" value="1"/>
</dbReference>
<proteinExistence type="predicted"/>
<evidence type="ECO:0000313" key="3">
    <source>
        <dbReference type="EMBL" id="PIY73989.1"/>
    </source>
</evidence>
<evidence type="ECO:0000259" key="2">
    <source>
        <dbReference type="PROSITE" id="PS51913"/>
    </source>
</evidence>
<evidence type="ECO:0000313" key="4">
    <source>
        <dbReference type="Proteomes" id="UP000229481"/>
    </source>
</evidence>
<dbReference type="AlphaFoldDB" id="A0A2M7QNT8"/>
<evidence type="ECO:0000256" key="1">
    <source>
        <dbReference type="ARBA" id="ARBA00023163"/>
    </source>
</evidence>
<dbReference type="GO" id="GO:0003676">
    <property type="term" value="F:nucleic acid binding"/>
    <property type="evidence" value="ECO:0007669"/>
    <property type="project" value="InterPro"/>
</dbReference>
<name>A0A2M7QNT8_9BACT</name>
<dbReference type="Proteomes" id="UP000229481">
    <property type="component" value="Unassembled WGS sequence"/>
</dbReference>
<dbReference type="InterPro" id="IPR011856">
    <property type="entry name" value="tRNA_endonuc-like_dom_sf"/>
</dbReference>
<keyword evidence="1" id="KW-0804">Transcription</keyword>
<comment type="caution">
    <text evidence="3">The sequence shown here is derived from an EMBL/GenBank/DDBJ whole genome shotgun (WGS) entry which is preliminary data.</text>
</comment>
<accession>A0A2M7QNT8</accession>
<reference evidence="4" key="1">
    <citation type="submission" date="2017-09" db="EMBL/GenBank/DDBJ databases">
        <title>Depth-based differentiation of microbial function through sediment-hosted aquifers and enrichment of novel symbionts in the deep terrestrial subsurface.</title>
        <authorList>
            <person name="Probst A.J."/>
            <person name="Ladd B."/>
            <person name="Jarett J.K."/>
            <person name="Geller-Mcgrath D.E."/>
            <person name="Sieber C.M.K."/>
            <person name="Emerson J.B."/>
            <person name="Anantharaman K."/>
            <person name="Thomas B.C."/>
            <person name="Malmstrom R."/>
            <person name="Stieglmeier M."/>
            <person name="Klingl A."/>
            <person name="Woyke T."/>
            <person name="Ryan C.M."/>
            <person name="Banfield J.F."/>
        </authorList>
    </citation>
    <scope>NUCLEOTIDE SEQUENCE [LARGE SCALE GENOMIC DNA]</scope>
</reference>
<dbReference type="EMBL" id="PFLK01000121">
    <property type="protein sequence ID" value="PIY73989.1"/>
    <property type="molecule type" value="Genomic_DNA"/>
</dbReference>
<feature type="domain" description="HTH HARE-type" evidence="2">
    <location>
        <begin position="2"/>
        <end position="75"/>
    </location>
</feature>
<sequence length="245" mass="27970">MNKFKTSAIEILKREKKPLHYKEITRLALEAGILETEGATPEASMNSQIVTDIKNKKEASDFIRTAPGTFTINPDKKELRQNQKIKEKEQEEEKKIAVEGSFTGKAGEHLVCSELLFRGFNASIMSVDVGIDIAAVKENKFFGIQIKTAHKNRFNTYAFHVRSSSFERHNQGNIFYIFVLREGGKNNFLILPSSEVERKIKEGAIFSVNKQTGYALNIKIRDGKVYLGNMEHEMNYFLDNWSIIK</sequence>
<organism evidence="3 4">
    <name type="scientific">Candidatus Portnoybacteria bacterium CG_4_10_14_0_8_um_filter_40_50</name>
    <dbReference type="NCBI Taxonomy" id="1974800"/>
    <lineage>
        <taxon>Bacteria</taxon>
        <taxon>Candidatus Portnoyibacteriota</taxon>
    </lineage>
</organism>
<dbReference type="GO" id="GO:0006355">
    <property type="term" value="P:regulation of DNA-templated transcription"/>
    <property type="evidence" value="ECO:0007669"/>
    <property type="project" value="InterPro"/>
</dbReference>
<gene>
    <name evidence="3" type="ORF">COY85_04505</name>
</gene>
<dbReference type="Pfam" id="PF05066">
    <property type="entry name" value="HARE-HTH"/>
    <property type="match status" value="1"/>
</dbReference>
<dbReference type="InterPro" id="IPR007759">
    <property type="entry name" value="Asxl_HARE-HTH"/>
</dbReference>